<evidence type="ECO:0000256" key="6">
    <source>
        <dbReference type="ARBA" id="ARBA00023170"/>
    </source>
</evidence>
<evidence type="ECO:0000256" key="1">
    <source>
        <dbReference type="ARBA" id="ARBA00004141"/>
    </source>
</evidence>
<protein>
    <recommendedName>
        <fullName evidence="11">G-protein coupled receptors family 3 profile domain-containing protein</fullName>
    </recommendedName>
</protein>
<feature type="non-terminal residue" evidence="12">
    <location>
        <position position="1"/>
    </location>
</feature>
<evidence type="ECO:0000256" key="10">
    <source>
        <dbReference type="SAM" id="Phobius"/>
    </source>
</evidence>
<keyword evidence="4" id="KW-0297">G-protein coupled receptor</keyword>
<proteinExistence type="predicted"/>
<keyword evidence="5 10" id="KW-0472">Membrane</keyword>
<keyword evidence="8" id="KW-0807">Transducer</keyword>
<dbReference type="SUPFAM" id="SSF53822">
    <property type="entry name" value="Periplasmic binding protein-like I"/>
    <property type="match status" value="1"/>
</dbReference>
<feature type="transmembrane region" description="Helical" evidence="10">
    <location>
        <begin position="270"/>
        <end position="295"/>
    </location>
</feature>
<feature type="transmembrane region" description="Helical" evidence="10">
    <location>
        <begin position="486"/>
        <end position="508"/>
    </location>
</feature>
<dbReference type="InterPro" id="IPR000337">
    <property type="entry name" value="GPCR_3"/>
</dbReference>
<evidence type="ECO:0000256" key="4">
    <source>
        <dbReference type="ARBA" id="ARBA00023040"/>
    </source>
</evidence>
<comment type="caution">
    <text evidence="12">The sequence shown here is derived from an EMBL/GenBank/DDBJ whole genome shotgun (WGS) entry which is preliminary data.</text>
</comment>
<evidence type="ECO:0000256" key="8">
    <source>
        <dbReference type="ARBA" id="ARBA00023224"/>
    </source>
</evidence>
<dbReference type="PANTHER" id="PTHR10519">
    <property type="entry name" value="GABA-B RECEPTOR"/>
    <property type="match status" value="1"/>
</dbReference>
<keyword evidence="2 10" id="KW-0812">Transmembrane</keyword>
<gene>
    <name evidence="12" type="ORF">TeGR_g3675</name>
</gene>
<evidence type="ECO:0000256" key="3">
    <source>
        <dbReference type="ARBA" id="ARBA00022989"/>
    </source>
</evidence>
<dbReference type="PROSITE" id="PS50259">
    <property type="entry name" value="G_PROTEIN_RECEP_F3_4"/>
    <property type="match status" value="1"/>
</dbReference>
<sequence length="572" mass="62005">HGVLTATDDPQSVVDSLAAIKNEVNVVFFHGYEPMGRKLFYRMHEAGLYGADRLVLTPGWWNEAWFDEDDEAAFTFGKEAEIKEAADGALGLSTNVQLNLEKYTGWKEAFLADQPETEGDPIYHIYLAHDAVYSIAKILEALRAVSFSDGVSGPIEFDGNNRVGAFKVLRFSAADAASSEVGEWAPGDGLEVLESYSVPPQVVPPPPLCTTTDDIVATVADKCTSAGKRAVTYAIKTDPETNEPVCEGGLEKPADKDLDCEYTPTDSSTGVLAVLLGIVGAGICALWTIWVLLNYKHKVIKTSQREFCVAFATAAAILSASNIVMVGPNTDTMCLLRPWIFNLFFDIMFGSLFLKTFRIYKIFGNKTLSRVKVTSTDILKTYGAIMMVDVALLVMWAVTDGMKAVEIENDLDSYWTYTTTECQEAPSWEMCTMFFKILLVVGGAYLAYITRNVPDKFAEAKWIALSIYQVLILGIVGLLVKSAAPSSLLLVQGVSVPAACAVTCCCIFGPKLLMIKNPDQYEDNLKTSQNTAAANTSDGSGGGGGDAGSAEQIEELKMEVLALQQKLAEAGQ</sequence>
<keyword evidence="7" id="KW-0325">Glycoprotein</keyword>
<accession>A0ABQ6M8P4</accession>
<dbReference type="InterPro" id="IPR017978">
    <property type="entry name" value="GPCR_3_C"/>
</dbReference>
<evidence type="ECO:0000313" key="13">
    <source>
        <dbReference type="Proteomes" id="UP001165060"/>
    </source>
</evidence>
<feature type="transmembrane region" description="Helical" evidence="10">
    <location>
        <begin position="378"/>
        <end position="398"/>
    </location>
</feature>
<evidence type="ECO:0000256" key="5">
    <source>
        <dbReference type="ARBA" id="ARBA00023136"/>
    </source>
</evidence>
<dbReference type="CDD" id="cd15047">
    <property type="entry name" value="7tmC_GABA-B-like"/>
    <property type="match status" value="1"/>
</dbReference>
<feature type="transmembrane region" description="Helical" evidence="10">
    <location>
        <begin position="307"/>
        <end position="327"/>
    </location>
</feature>
<evidence type="ECO:0000259" key="11">
    <source>
        <dbReference type="PROSITE" id="PS50259"/>
    </source>
</evidence>
<dbReference type="InterPro" id="IPR001828">
    <property type="entry name" value="ANF_lig-bd_rcpt"/>
</dbReference>
<evidence type="ECO:0000256" key="9">
    <source>
        <dbReference type="SAM" id="MobiDB-lite"/>
    </source>
</evidence>
<dbReference type="Pfam" id="PF00003">
    <property type="entry name" value="7tm_3"/>
    <property type="match status" value="1"/>
</dbReference>
<name>A0ABQ6M8P4_9STRA</name>
<dbReference type="Proteomes" id="UP001165060">
    <property type="component" value="Unassembled WGS sequence"/>
</dbReference>
<keyword evidence="3 10" id="KW-1133">Transmembrane helix</keyword>
<feature type="transmembrane region" description="Helical" evidence="10">
    <location>
        <begin position="462"/>
        <end position="480"/>
    </location>
</feature>
<dbReference type="InterPro" id="IPR028082">
    <property type="entry name" value="Peripla_BP_I"/>
</dbReference>
<dbReference type="EMBL" id="BRYB01002550">
    <property type="protein sequence ID" value="GMI21642.1"/>
    <property type="molecule type" value="Genomic_DNA"/>
</dbReference>
<comment type="subcellular location">
    <subcellularLocation>
        <location evidence="1">Membrane</location>
        <topology evidence="1">Multi-pass membrane protein</topology>
    </subcellularLocation>
</comment>
<reference evidence="12 13" key="1">
    <citation type="journal article" date="2023" name="Commun. Biol.">
        <title>Genome analysis of Parmales, the sister group of diatoms, reveals the evolutionary specialization of diatoms from phago-mixotrophs to photoautotrophs.</title>
        <authorList>
            <person name="Ban H."/>
            <person name="Sato S."/>
            <person name="Yoshikawa S."/>
            <person name="Yamada K."/>
            <person name="Nakamura Y."/>
            <person name="Ichinomiya M."/>
            <person name="Sato N."/>
            <person name="Blanc-Mathieu R."/>
            <person name="Endo H."/>
            <person name="Kuwata A."/>
            <person name="Ogata H."/>
        </authorList>
    </citation>
    <scope>NUCLEOTIDE SEQUENCE [LARGE SCALE GENOMIC DNA]</scope>
</reference>
<dbReference type="Pfam" id="PF01094">
    <property type="entry name" value="ANF_receptor"/>
    <property type="match status" value="1"/>
</dbReference>
<keyword evidence="13" id="KW-1185">Reference proteome</keyword>
<evidence type="ECO:0000256" key="7">
    <source>
        <dbReference type="ARBA" id="ARBA00023180"/>
    </source>
</evidence>
<feature type="transmembrane region" description="Helical" evidence="10">
    <location>
        <begin position="433"/>
        <end position="450"/>
    </location>
</feature>
<evidence type="ECO:0000256" key="2">
    <source>
        <dbReference type="ARBA" id="ARBA00022692"/>
    </source>
</evidence>
<feature type="domain" description="G-protein coupled receptors family 3 profile" evidence="11">
    <location>
        <begin position="269"/>
        <end position="515"/>
    </location>
</feature>
<feature type="region of interest" description="Disordered" evidence="9">
    <location>
        <begin position="529"/>
        <end position="549"/>
    </location>
</feature>
<evidence type="ECO:0000313" key="12">
    <source>
        <dbReference type="EMBL" id="GMI21642.1"/>
    </source>
</evidence>
<dbReference type="PRINTS" id="PR01176">
    <property type="entry name" value="GABABRECEPTR"/>
</dbReference>
<dbReference type="PRINTS" id="PR00248">
    <property type="entry name" value="GPCRMGR"/>
</dbReference>
<dbReference type="Gene3D" id="3.40.50.2300">
    <property type="match status" value="2"/>
</dbReference>
<dbReference type="InterPro" id="IPR002455">
    <property type="entry name" value="GPCR3_GABA-B"/>
</dbReference>
<feature type="transmembrane region" description="Helical" evidence="10">
    <location>
        <begin position="339"/>
        <end position="357"/>
    </location>
</feature>
<dbReference type="PANTHER" id="PTHR10519:SF20">
    <property type="entry name" value="G-PROTEIN COUPLED RECEPTOR 156-RELATED"/>
    <property type="match status" value="1"/>
</dbReference>
<keyword evidence="6" id="KW-0675">Receptor</keyword>
<organism evidence="12 13">
    <name type="scientific">Tetraparma gracilis</name>
    <dbReference type="NCBI Taxonomy" id="2962635"/>
    <lineage>
        <taxon>Eukaryota</taxon>
        <taxon>Sar</taxon>
        <taxon>Stramenopiles</taxon>
        <taxon>Ochrophyta</taxon>
        <taxon>Bolidophyceae</taxon>
        <taxon>Parmales</taxon>
        <taxon>Triparmaceae</taxon>
        <taxon>Tetraparma</taxon>
    </lineage>
</organism>